<dbReference type="PANTHER" id="PTHR33393:SF13">
    <property type="entry name" value="PGA BIOSYNTHESIS PROTEIN CAPA"/>
    <property type="match status" value="1"/>
</dbReference>
<name>A0A1M6GRE0_9BACT</name>
<feature type="domain" description="Capsule synthesis protein CapA" evidence="2">
    <location>
        <begin position="6"/>
        <end position="225"/>
    </location>
</feature>
<dbReference type="CDD" id="cd07381">
    <property type="entry name" value="MPP_CapA"/>
    <property type="match status" value="1"/>
</dbReference>
<organism evidence="3 4">
    <name type="scientific">Tangfeifania diversioriginum</name>
    <dbReference type="NCBI Taxonomy" id="1168035"/>
    <lineage>
        <taxon>Bacteria</taxon>
        <taxon>Pseudomonadati</taxon>
        <taxon>Bacteroidota</taxon>
        <taxon>Bacteroidia</taxon>
        <taxon>Marinilabiliales</taxon>
        <taxon>Prolixibacteraceae</taxon>
        <taxon>Tangfeifania</taxon>
    </lineage>
</organism>
<dbReference type="EMBL" id="FQZE01000011">
    <property type="protein sequence ID" value="SHJ12521.1"/>
    <property type="molecule type" value="Genomic_DNA"/>
</dbReference>
<gene>
    <name evidence="3" type="ORF">SAMN05444280_11191</name>
</gene>
<dbReference type="PANTHER" id="PTHR33393">
    <property type="entry name" value="POLYGLUTAMINE SYNTHESIS ACCESSORY PROTEIN RV0574C-RELATED"/>
    <property type="match status" value="1"/>
</dbReference>
<dbReference type="RefSeq" id="WP_073168536.1">
    <property type="nucleotide sequence ID" value="NZ_FQZE01000011.1"/>
</dbReference>
<dbReference type="OrthoDB" id="9810906at2"/>
<keyword evidence="4" id="KW-1185">Reference proteome</keyword>
<comment type="similarity">
    <text evidence="1">Belongs to the CapA family.</text>
</comment>
<evidence type="ECO:0000313" key="3">
    <source>
        <dbReference type="EMBL" id="SHJ12521.1"/>
    </source>
</evidence>
<evidence type="ECO:0000256" key="1">
    <source>
        <dbReference type="ARBA" id="ARBA00005662"/>
    </source>
</evidence>
<dbReference type="InterPro" id="IPR029052">
    <property type="entry name" value="Metallo-depent_PP-like"/>
</dbReference>
<evidence type="ECO:0000313" key="4">
    <source>
        <dbReference type="Proteomes" id="UP000184050"/>
    </source>
</evidence>
<dbReference type="SMART" id="SM00854">
    <property type="entry name" value="PGA_cap"/>
    <property type="match status" value="1"/>
</dbReference>
<dbReference type="InterPro" id="IPR019079">
    <property type="entry name" value="Capsule_synth_CapA"/>
</dbReference>
<accession>A0A1M6GRE0</accession>
<dbReference type="Gene3D" id="3.60.21.10">
    <property type="match status" value="1"/>
</dbReference>
<proteinExistence type="inferred from homology"/>
<dbReference type="InterPro" id="IPR052169">
    <property type="entry name" value="CW_Biosynth-Accessory"/>
</dbReference>
<dbReference type="Proteomes" id="UP000184050">
    <property type="component" value="Unassembled WGS sequence"/>
</dbReference>
<dbReference type="AlphaFoldDB" id="A0A1M6GRE0"/>
<dbReference type="Pfam" id="PF09587">
    <property type="entry name" value="PGA_cap"/>
    <property type="match status" value="1"/>
</dbReference>
<reference evidence="3 4" key="1">
    <citation type="submission" date="2016-11" db="EMBL/GenBank/DDBJ databases">
        <authorList>
            <person name="Jaros S."/>
            <person name="Januszkiewicz K."/>
            <person name="Wedrychowicz H."/>
        </authorList>
    </citation>
    <scope>NUCLEOTIDE SEQUENCE [LARGE SCALE GENOMIC DNA]</scope>
    <source>
        <strain evidence="3 4">DSM 27063</strain>
    </source>
</reference>
<protein>
    <submittedName>
        <fullName evidence="3">Capsule synthesis protein PGA_cap</fullName>
    </submittedName>
</protein>
<dbReference type="SUPFAM" id="SSF56300">
    <property type="entry name" value="Metallo-dependent phosphatases"/>
    <property type="match status" value="1"/>
</dbReference>
<dbReference type="STRING" id="1168035.SAMN05444280_11191"/>
<sequence length="337" mass="39118">MDEKESILFLGDVVPHKLFKFINHYPTVINLECPITMVGNPVPGKINLNASENHLNTIFNGKLISVSLGNNHILDYGKKGLESTLNELEKYRISWFGLNLKAEDNYQPLILEINQNKFAFLSAVCPSTSPVIDIENGIHLDTLDIKELIDSIIELRKSVNRIVIYIHWGAEESSYPLKEEIVKARKLIDAGADIIIGTHAHAPQPIEKYKNGIIAYNLGNFIMPALKNIPTYYDERGNPQSSYNKNLMLWNRISWGALIDMNSMEFKVKKYIFIFDRVFELPFTPLDKYIQLRQNLDHDKYEQIIQKHLKKRKIYRRIRDYINNPHIPNLVKNMVWK</sequence>
<evidence type="ECO:0000259" key="2">
    <source>
        <dbReference type="SMART" id="SM00854"/>
    </source>
</evidence>